<organism evidence="1 2">
    <name type="scientific">Nicotiana tabacum</name>
    <name type="common">Common tobacco</name>
    <dbReference type="NCBI Taxonomy" id="4097"/>
    <lineage>
        <taxon>Eukaryota</taxon>
        <taxon>Viridiplantae</taxon>
        <taxon>Streptophyta</taxon>
        <taxon>Embryophyta</taxon>
        <taxon>Tracheophyta</taxon>
        <taxon>Spermatophyta</taxon>
        <taxon>Magnoliopsida</taxon>
        <taxon>eudicotyledons</taxon>
        <taxon>Gunneridae</taxon>
        <taxon>Pentapetalae</taxon>
        <taxon>asterids</taxon>
        <taxon>lamiids</taxon>
        <taxon>Solanales</taxon>
        <taxon>Solanaceae</taxon>
        <taxon>Nicotianoideae</taxon>
        <taxon>Nicotianeae</taxon>
        <taxon>Nicotiana</taxon>
    </lineage>
</organism>
<gene>
    <name evidence="2" type="primary">LOC142163449</name>
</gene>
<evidence type="ECO:0000313" key="1">
    <source>
        <dbReference type="Proteomes" id="UP000790787"/>
    </source>
</evidence>
<keyword evidence="1" id="KW-1185">Reference proteome</keyword>
<sequence>MAVKTDLNHNHPLFLHPSDTTGAPIISIQLIGSENYSTWSRAMEIRLLGNNKLGLIDGTLKKGSFDAELGHQWDRCNAIVLGWIMSSVSRELITGILYARDARKVWEDLKERFDKARSQILMTSPTPSINKAYEMLIEMESQRSVTNTSTVGEGVDLAAMLAGKGGNYQNYQKQKRNWNVQCDFCHMKGHTKQGCYKIISYPQDFKNKKKGNTNTAYNVQVENFNPNLAGVDERRGEIPEEIKK</sequence>
<accession>A0AC58RVS2</accession>
<evidence type="ECO:0000313" key="2">
    <source>
        <dbReference type="RefSeq" id="XP_075076836.1"/>
    </source>
</evidence>
<dbReference type="RefSeq" id="XP_075076836.1">
    <property type="nucleotide sequence ID" value="XM_075220735.1"/>
</dbReference>
<dbReference type="Proteomes" id="UP000790787">
    <property type="component" value="Chromosome 8"/>
</dbReference>
<proteinExistence type="predicted"/>
<reference evidence="1" key="1">
    <citation type="journal article" date="2014" name="Nat. Commun.">
        <title>The tobacco genome sequence and its comparison with those of tomato and potato.</title>
        <authorList>
            <person name="Sierro N."/>
            <person name="Battey J.N."/>
            <person name="Ouadi S."/>
            <person name="Bakaher N."/>
            <person name="Bovet L."/>
            <person name="Willig A."/>
            <person name="Goepfert S."/>
            <person name="Peitsch M.C."/>
            <person name="Ivanov N.V."/>
        </authorList>
    </citation>
    <scope>NUCLEOTIDE SEQUENCE [LARGE SCALE GENOMIC DNA]</scope>
</reference>
<protein>
    <submittedName>
        <fullName evidence="2">Uncharacterized protein LOC142163449</fullName>
    </submittedName>
</protein>
<name>A0AC58RVS2_TOBAC</name>
<reference evidence="2" key="2">
    <citation type="submission" date="2025-08" db="UniProtKB">
        <authorList>
            <consortium name="RefSeq"/>
        </authorList>
    </citation>
    <scope>IDENTIFICATION</scope>
    <source>
        <tissue evidence="2">Leaf</tissue>
    </source>
</reference>